<evidence type="ECO:0000313" key="3">
    <source>
        <dbReference type="Proteomes" id="UP000747542"/>
    </source>
</evidence>
<name>A0A8J5JSY5_HOMAM</name>
<sequence length="88" mass="10191">MSQGNTPEKTLKSSQLPPTRTRPEILEELRGIRPRTRKKTPFLLVELDATGEGNQSEDVTEVAVPREDSEEIPVRRRQQRERRRPTKS</sequence>
<dbReference type="Proteomes" id="UP000747542">
    <property type="component" value="Unassembled WGS sequence"/>
</dbReference>
<accession>A0A8J5JSY5</accession>
<reference evidence="2" key="1">
    <citation type="journal article" date="2021" name="Sci. Adv.">
        <title>The American lobster genome reveals insights on longevity, neural, and immune adaptations.</title>
        <authorList>
            <person name="Polinski J.M."/>
            <person name="Zimin A.V."/>
            <person name="Clark K.F."/>
            <person name="Kohn A.B."/>
            <person name="Sadowski N."/>
            <person name="Timp W."/>
            <person name="Ptitsyn A."/>
            <person name="Khanna P."/>
            <person name="Romanova D.Y."/>
            <person name="Williams P."/>
            <person name="Greenwood S.J."/>
            <person name="Moroz L.L."/>
            <person name="Walt D.R."/>
            <person name="Bodnar A.G."/>
        </authorList>
    </citation>
    <scope>NUCLEOTIDE SEQUENCE</scope>
    <source>
        <strain evidence="2">GMGI-L3</strain>
    </source>
</reference>
<evidence type="ECO:0000256" key="1">
    <source>
        <dbReference type="SAM" id="MobiDB-lite"/>
    </source>
</evidence>
<comment type="caution">
    <text evidence="2">The sequence shown here is derived from an EMBL/GenBank/DDBJ whole genome shotgun (WGS) entry which is preliminary data.</text>
</comment>
<dbReference type="AlphaFoldDB" id="A0A8J5JSY5"/>
<feature type="compositionally biased region" description="Basic and acidic residues" evidence="1">
    <location>
        <begin position="21"/>
        <end position="31"/>
    </location>
</feature>
<gene>
    <name evidence="2" type="ORF">Hamer_G002998</name>
</gene>
<feature type="compositionally biased region" description="Polar residues" evidence="1">
    <location>
        <begin position="1"/>
        <end position="18"/>
    </location>
</feature>
<keyword evidence="3" id="KW-1185">Reference proteome</keyword>
<feature type="region of interest" description="Disordered" evidence="1">
    <location>
        <begin position="1"/>
        <end position="88"/>
    </location>
</feature>
<organism evidence="2 3">
    <name type="scientific">Homarus americanus</name>
    <name type="common">American lobster</name>
    <dbReference type="NCBI Taxonomy" id="6706"/>
    <lineage>
        <taxon>Eukaryota</taxon>
        <taxon>Metazoa</taxon>
        <taxon>Ecdysozoa</taxon>
        <taxon>Arthropoda</taxon>
        <taxon>Crustacea</taxon>
        <taxon>Multicrustacea</taxon>
        <taxon>Malacostraca</taxon>
        <taxon>Eumalacostraca</taxon>
        <taxon>Eucarida</taxon>
        <taxon>Decapoda</taxon>
        <taxon>Pleocyemata</taxon>
        <taxon>Astacidea</taxon>
        <taxon>Nephropoidea</taxon>
        <taxon>Nephropidae</taxon>
        <taxon>Homarus</taxon>
    </lineage>
</organism>
<proteinExistence type="predicted"/>
<protein>
    <submittedName>
        <fullName evidence="2">Uncharacterized protein</fullName>
    </submittedName>
</protein>
<dbReference type="EMBL" id="JAHLQT010026447">
    <property type="protein sequence ID" value="KAG7163757.1"/>
    <property type="molecule type" value="Genomic_DNA"/>
</dbReference>
<evidence type="ECO:0000313" key="2">
    <source>
        <dbReference type="EMBL" id="KAG7163757.1"/>
    </source>
</evidence>
<feature type="compositionally biased region" description="Basic residues" evidence="1">
    <location>
        <begin position="75"/>
        <end position="88"/>
    </location>
</feature>